<dbReference type="AlphaFoldDB" id="A0A1H6H3E8"/>
<dbReference type="EMBL" id="FNWQ01000001">
    <property type="protein sequence ID" value="SEH29792.1"/>
    <property type="molecule type" value="Genomic_DNA"/>
</dbReference>
<dbReference type="RefSeq" id="WP_089690340.1">
    <property type="nucleotide sequence ID" value="NZ_FNWQ01000001.1"/>
</dbReference>
<evidence type="ECO:0000313" key="1">
    <source>
        <dbReference type="EMBL" id="SEH29792.1"/>
    </source>
</evidence>
<dbReference type="OrthoDB" id="1260480at2"/>
<organism evidence="1 2">
    <name type="scientific">Chryseobacterium culicis</name>
    <dbReference type="NCBI Taxonomy" id="680127"/>
    <lineage>
        <taxon>Bacteria</taxon>
        <taxon>Pseudomonadati</taxon>
        <taxon>Bacteroidota</taxon>
        <taxon>Flavobacteriia</taxon>
        <taxon>Flavobacteriales</taxon>
        <taxon>Weeksellaceae</taxon>
        <taxon>Chryseobacterium group</taxon>
        <taxon>Chryseobacterium</taxon>
    </lineage>
</organism>
<dbReference type="Proteomes" id="UP000198561">
    <property type="component" value="Unassembled WGS sequence"/>
</dbReference>
<name>A0A1H6H3E8_CHRCI</name>
<reference evidence="1 2" key="1">
    <citation type="submission" date="2016-10" db="EMBL/GenBank/DDBJ databases">
        <authorList>
            <person name="de Groot N.N."/>
        </authorList>
    </citation>
    <scope>NUCLEOTIDE SEQUENCE [LARGE SCALE GENOMIC DNA]</scope>
    <source>
        <strain evidence="1 2">DSM 23031</strain>
    </source>
</reference>
<proteinExistence type="predicted"/>
<evidence type="ECO:0000313" key="2">
    <source>
        <dbReference type="Proteomes" id="UP000198561"/>
    </source>
</evidence>
<gene>
    <name evidence="1" type="ORF">SAMN05421593_1182</name>
</gene>
<protein>
    <recommendedName>
        <fullName evidence="3">Transposase</fullName>
    </recommendedName>
</protein>
<accession>A0A1H6H3E8</accession>
<dbReference type="SUPFAM" id="SSF48295">
    <property type="entry name" value="TrpR-like"/>
    <property type="match status" value="1"/>
</dbReference>
<evidence type="ECO:0008006" key="3">
    <source>
        <dbReference type="Google" id="ProtNLM"/>
    </source>
</evidence>
<dbReference type="GO" id="GO:0043565">
    <property type="term" value="F:sequence-specific DNA binding"/>
    <property type="evidence" value="ECO:0007669"/>
    <property type="project" value="InterPro"/>
</dbReference>
<dbReference type="InterPro" id="IPR010921">
    <property type="entry name" value="Trp_repressor/repl_initiator"/>
</dbReference>
<sequence length="107" mass="12887">MKPDYGLIYSDIIRNKYQDKMKKYEFVSKKKKWSALDIIKINNMIFGTQDYASQQKNRKHHSYSESDILEILQYQKKHKISNSHLASHFHLSRNSVAKWKKIFYDSI</sequence>